<evidence type="ECO:0000256" key="3">
    <source>
        <dbReference type="ARBA" id="ARBA00022694"/>
    </source>
</evidence>
<keyword evidence="3" id="KW-0819">tRNA processing</keyword>
<evidence type="ECO:0000256" key="2">
    <source>
        <dbReference type="ARBA" id="ARBA00022679"/>
    </source>
</evidence>
<comment type="catalytic activity">
    <reaction evidence="6">
        <text>L-threonylcarbamoyladenylate + adenosine(37) in tRNA = N(6)-L-threonylcarbamoyladenosine(37) in tRNA + AMP + H(+)</text>
        <dbReference type="Rhea" id="RHEA:37059"/>
        <dbReference type="Rhea" id="RHEA-COMP:10162"/>
        <dbReference type="Rhea" id="RHEA-COMP:10163"/>
        <dbReference type="ChEBI" id="CHEBI:15378"/>
        <dbReference type="ChEBI" id="CHEBI:73682"/>
        <dbReference type="ChEBI" id="CHEBI:74411"/>
        <dbReference type="ChEBI" id="CHEBI:74418"/>
        <dbReference type="ChEBI" id="CHEBI:456215"/>
        <dbReference type="EC" id="2.3.1.234"/>
    </reaction>
</comment>
<evidence type="ECO:0000313" key="8">
    <source>
        <dbReference type="EMBL" id="JAD04478.1"/>
    </source>
</evidence>
<dbReference type="GO" id="GO:0005739">
    <property type="term" value="C:mitochondrion"/>
    <property type="evidence" value="ECO:0007669"/>
    <property type="project" value="TreeGrafter"/>
</dbReference>
<dbReference type="InterPro" id="IPR000905">
    <property type="entry name" value="Gcp-like_dom"/>
</dbReference>
<feature type="domain" description="Gcp-like" evidence="7">
    <location>
        <begin position="47"/>
        <end position="259"/>
    </location>
</feature>
<sequence length="268" mass="30123">MFILTTKVTRFIKYVASNTAKARHLSVLGIETSCDDTGIALLNQNGEVLGNVLNSQQKFHTRYGGIIPPRAQDLHRAKIAEVFERCMQEAQLTPNMLDAIGVTTRPGLPLSLLVGARFAKHIARKYNKPLVPVHHMEAHALQARMEQNIPFPFLCLLISGGHAQLVFVRSATQFLLLGETLDDAPGEAFDKIARRLRLFLIPKYRYWNGGQAVEDAAKDAKNPARFEFPLPLARERNCNFSFAGIKNNSFRNIRAAERQESGTEYIFF</sequence>
<dbReference type="NCBIfam" id="TIGR00329">
    <property type="entry name" value="gcp_kae1"/>
    <property type="match status" value="1"/>
</dbReference>
<accession>A0A0A1X1F6</accession>
<dbReference type="AlphaFoldDB" id="A0A0A1X1F6"/>
<dbReference type="EMBL" id="GBXI01009814">
    <property type="protein sequence ID" value="JAD04478.1"/>
    <property type="molecule type" value="Transcribed_RNA"/>
</dbReference>
<reference evidence="8" key="1">
    <citation type="submission" date="2014-11" db="EMBL/GenBank/DDBJ databases">
        <authorList>
            <person name="Geib S."/>
        </authorList>
    </citation>
    <scope>NUCLEOTIDE SEQUENCE</scope>
</reference>
<proteinExistence type="predicted"/>
<dbReference type="GO" id="GO:0046872">
    <property type="term" value="F:metal ion binding"/>
    <property type="evidence" value="ECO:0007669"/>
    <property type="project" value="UniProtKB-KW"/>
</dbReference>
<evidence type="ECO:0000256" key="6">
    <source>
        <dbReference type="ARBA" id="ARBA00048117"/>
    </source>
</evidence>
<keyword evidence="5" id="KW-0012">Acyltransferase</keyword>
<evidence type="ECO:0000256" key="5">
    <source>
        <dbReference type="ARBA" id="ARBA00023315"/>
    </source>
</evidence>
<dbReference type="FunFam" id="3.30.420.40:FF:000012">
    <property type="entry name" value="tRNA N6-adenosine threonylcarbamoyltransferase"/>
    <property type="match status" value="1"/>
</dbReference>
<dbReference type="InterPro" id="IPR017861">
    <property type="entry name" value="KAE1/TsaD"/>
</dbReference>
<dbReference type="EC" id="2.3.1.234" evidence="1"/>
<dbReference type="Pfam" id="PF00814">
    <property type="entry name" value="TsaD"/>
    <property type="match status" value="1"/>
</dbReference>
<name>A0A0A1X1F6_ZEUCU</name>
<dbReference type="InterPro" id="IPR043129">
    <property type="entry name" value="ATPase_NBD"/>
</dbReference>
<organism evidence="8">
    <name type="scientific">Zeugodacus cucurbitae</name>
    <name type="common">Melon fruit fly</name>
    <name type="synonym">Bactrocera cucurbitae</name>
    <dbReference type="NCBI Taxonomy" id="28588"/>
    <lineage>
        <taxon>Eukaryota</taxon>
        <taxon>Metazoa</taxon>
        <taxon>Ecdysozoa</taxon>
        <taxon>Arthropoda</taxon>
        <taxon>Hexapoda</taxon>
        <taxon>Insecta</taxon>
        <taxon>Pterygota</taxon>
        <taxon>Neoptera</taxon>
        <taxon>Endopterygota</taxon>
        <taxon>Diptera</taxon>
        <taxon>Brachycera</taxon>
        <taxon>Muscomorpha</taxon>
        <taxon>Tephritoidea</taxon>
        <taxon>Tephritidae</taxon>
        <taxon>Zeugodacus</taxon>
        <taxon>Zeugodacus</taxon>
    </lineage>
</organism>
<evidence type="ECO:0000256" key="1">
    <source>
        <dbReference type="ARBA" id="ARBA00012156"/>
    </source>
</evidence>
<dbReference type="SUPFAM" id="SSF53067">
    <property type="entry name" value="Actin-like ATPase domain"/>
    <property type="match status" value="2"/>
</dbReference>
<reference evidence="8" key="2">
    <citation type="journal article" date="2015" name="Gigascience">
        <title>Reconstructing a comprehensive transcriptome assembly of a white-pupal translocated strain of the pest fruit fly Bactrocera cucurbitae.</title>
        <authorList>
            <person name="Sim S.B."/>
            <person name="Calla B."/>
            <person name="Hall B."/>
            <person name="DeRego T."/>
            <person name="Geib S.M."/>
        </authorList>
    </citation>
    <scope>NUCLEOTIDE SEQUENCE</scope>
</reference>
<evidence type="ECO:0000259" key="7">
    <source>
        <dbReference type="Pfam" id="PF00814"/>
    </source>
</evidence>
<protein>
    <recommendedName>
        <fullName evidence="1">N(6)-L-threonylcarbamoyladenine synthase</fullName>
        <ecNumber evidence="1">2.3.1.234</ecNumber>
    </recommendedName>
</protein>
<dbReference type="Gene3D" id="3.30.420.40">
    <property type="match status" value="2"/>
</dbReference>
<dbReference type="PRINTS" id="PR00789">
    <property type="entry name" value="OSIALOPTASE"/>
</dbReference>
<gene>
    <name evidence="8" type="primary">CG14231_1</name>
    <name evidence="8" type="ORF">g.44238</name>
</gene>
<dbReference type="GO" id="GO:0061711">
    <property type="term" value="F:tRNA N(6)-L-threonylcarbamoyladenine synthase activity"/>
    <property type="evidence" value="ECO:0007669"/>
    <property type="project" value="UniProtKB-EC"/>
</dbReference>
<dbReference type="CDD" id="cd24134">
    <property type="entry name" value="ASKHA_NBD_OSGEPL1_QRI7_euk"/>
    <property type="match status" value="1"/>
</dbReference>
<dbReference type="PANTHER" id="PTHR11735">
    <property type="entry name" value="TRNA N6-ADENOSINE THREONYLCARBAMOYLTRANSFERASE"/>
    <property type="match status" value="1"/>
</dbReference>
<dbReference type="GO" id="GO:0008033">
    <property type="term" value="P:tRNA processing"/>
    <property type="evidence" value="ECO:0007669"/>
    <property type="project" value="UniProtKB-KW"/>
</dbReference>
<keyword evidence="4" id="KW-0479">Metal-binding</keyword>
<dbReference type="PANTHER" id="PTHR11735:SF6">
    <property type="entry name" value="TRNA N6-ADENOSINE THREONYLCARBAMOYLTRANSFERASE, MITOCHONDRIAL"/>
    <property type="match status" value="1"/>
</dbReference>
<evidence type="ECO:0000256" key="4">
    <source>
        <dbReference type="ARBA" id="ARBA00022723"/>
    </source>
</evidence>
<keyword evidence="2" id="KW-0808">Transferase</keyword>